<comment type="similarity">
    <text evidence="1">Belongs to the AB hydrolase superfamily. AB hydrolase 4 family.</text>
</comment>
<feature type="domain" description="AB hydrolase-1" evidence="3">
    <location>
        <begin position="60"/>
        <end position="299"/>
    </location>
</feature>
<evidence type="ECO:0000256" key="2">
    <source>
        <dbReference type="PIRSR" id="PIRSR005211-1"/>
    </source>
</evidence>
<dbReference type="PANTHER" id="PTHR10794">
    <property type="entry name" value="ABHYDROLASE DOMAIN-CONTAINING PROTEIN"/>
    <property type="match status" value="1"/>
</dbReference>
<proteinExistence type="inferred from homology"/>
<evidence type="ECO:0000256" key="1">
    <source>
        <dbReference type="ARBA" id="ARBA00010884"/>
    </source>
</evidence>
<protein>
    <submittedName>
        <fullName evidence="4">Hydrolase</fullName>
    </submittedName>
</protein>
<accession>A0A848GGB1</accession>
<evidence type="ECO:0000259" key="3">
    <source>
        <dbReference type="Pfam" id="PF00561"/>
    </source>
</evidence>
<dbReference type="RefSeq" id="WP_169148028.1">
    <property type="nucleotide sequence ID" value="NZ_JABBGA010000028.1"/>
</dbReference>
<gene>
    <name evidence="4" type="ORF">HHL15_22310</name>
</gene>
<keyword evidence="5" id="KW-1185">Reference proteome</keyword>
<dbReference type="Pfam" id="PF00561">
    <property type="entry name" value="Abhydrolase_1"/>
    <property type="match status" value="1"/>
</dbReference>
<feature type="active site" description="Charge relay system" evidence="2">
    <location>
        <position position="140"/>
    </location>
</feature>
<dbReference type="NCBIfam" id="NF008218">
    <property type="entry name" value="PRK10985.1"/>
    <property type="match status" value="1"/>
</dbReference>
<reference evidence="4 5" key="1">
    <citation type="submission" date="2020-04" db="EMBL/GenBank/DDBJ databases">
        <title>Zoogloea sp. G-4-1-14 isolated from soil.</title>
        <authorList>
            <person name="Dahal R.H."/>
        </authorList>
    </citation>
    <scope>NUCLEOTIDE SEQUENCE [LARGE SCALE GENOMIC DNA]</scope>
    <source>
        <strain evidence="4 5">G-4-1-14</strain>
    </source>
</reference>
<dbReference type="GO" id="GO:0047372">
    <property type="term" value="F:monoacylglycerol lipase activity"/>
    <property type="evidence" value="ECO:0007669"/>
    <property type="project" value="TreeGrafter"/>
</dbReference>
<dbReference type="InterPro" id="IPR029058">
    <property type="entry name" value="AB_hydrolase_fold"/>
</dbReference>
<feature type="active site" description="Charge relay system" evidence="2">
    <location>
        <position position="295"/>
    </location>
</feature>
<keyword evidence="4" id="KW-0378">Hydrolase</keyword>
<dbReference type="PIRSF" id="PIRSF005211">
    <property type="entry name" value="Ab_hydro_YheT"/>
    <property type="match status" value="1"/>
</dbReference>
<dbReference type="Proteomes" id="UP000580043">
    <property type="component" value="Unassembled WGS sequence"/>
</dbReference>
<dbReference type="InterPro" id="IPR050960">
    <property type="entry name" value="AB_hydrolase_4_sf"/>
</dbReference>
<dbReference type="SUPFAM" id="SSF53474">
    <property type="entry name" value="alpha/beta-Hydrolases"/>
    <property type="match status" value="1"/>
</dbReference>
<comment type="caution">
    <text evidence="4">The sequence shown here is derived from an EMBL/GenBank/DDBJ whole genome shotgun (WGS) entry which is preliminary data.</text>
</comment>
<organism evidence="4 5">
    <name type="scientific">Zoogloea dura</name>
    <dbReference type="NCBI Taxonomy" id="2728840"/>
    <lineage>
        <taxon>Bacteria</taxon>
        <taxon>Pseudomonadati</taxon>
        <taxon>Pseudomonadota</taxon>
        <taxon>Betaproteobacteria</taxon>
        <taxon>Rhodocyclales</taxon>
        <taxon>Zoogloeaceae</taxon>
        <taxon>Zoogloea</taxon>
    </lineage>
</organism>
<feature type="active site" description="Charge relay system" evidence="2">
    <location>
        <position position="267"/>
    </location>
</feature>
<dbReference type="InterPro" id="IPR012020">
    <property type="entry name" value="ABHD4"/>
</dbReference>
<dbReference type="Gene3D" id="3.40.50.1820">
    <property type="entry name" value="alpha/beta hydrolase"/>
    <property type="match status" value="1"/>
</dbReference>
<name>A0A848GGB1_9RHOO</name>
<dbReference type="InterPro" id="IPR000073">
    <property type="entry name" value="AB_hydrolase_1"/>
</dbReference>
<evidence type="ECO:0000313" key="5">
    <source>
        <dbReference type="Proteomes" id="UP000580043"/>
    </source>
</evidence>
<dbReference type="EMBL" id="JABBGA010000028">
    <property type="protein sequence ID" value="NML28501.1"/>
    <property type="molecule type" value="Genomic_DNA"/>
</dbReference>
<sequence>MRPHRPSGYTAPRWLPGGHAQTIWPLLCKGPLPSFQRERWATPDGDFIDLDWLPHQAGKPLVILFHGLEGSSDSPYARSLMRLVAARGWNGVVPHFRGCSGEPNLLPRAYHSGDAEEIGWILERLASRHTGVARYAAGVSLGGNALLLWLGTRGEAAHPIVNAAAAICPPLDLSAAGHHLGKGFNRLYTRHFLATLKHNAATKLSRHPGLFDREAMLRSRNLYEFDNVVTAPLHGFKNTDDYWQRASSKTHLQGIRIPTLVINPLNDPFLPARHLPGKQDVSAAVTLEQPAEGGHVGFVCGPWPGHLDWLPQRLVSFFTDAPEC</sequence>
<dbReference type="GO" id="GO:0034338">
    <property type="term" value="F:short-chain carboxylesterase activity"/>
    <property type="evidence" value="ECO:0007669"/>
    <property type="project" value="TreeGrafter"/>
</dbReference>
<evidence type="ECO:0000313" key="4">
    <source>
        <dbReference type="EMBL" id="NML28501.1"/>
    </source>
</evidence>
<dbReference type="AlphaFoldDB" id="A0A848GGB1"/>
<dbReference type="PANTHER" id="PTHR10794:SF94">
    <property type="entry name" value="ESTERASE YHET-RELATED"/>
    <property type="match status" value="1"/>
</dbReference>